<reference evidence="3" key="1">
    <citation type="journal article" date="2023" name="Science">
        <title>Genome structures resolve the early diversification of teleost fishes.</title>
        <authorList>
            <person name="Parey E."/>
            <person name="Louis A."/>
            <person name="Montfort J."/>
            <person name="Bouchez O."/>
            <person name="Roques C."/>
            <person name="Iampietro C."/>
            <person name="Lluch J."/>
            <person name="Castinel A."/>
            <person name="Donnadieu C."/>
            <person name="Desvignes T."/>
            <person name="Floi Bucao C."/>
            <person name="Jouanno E."/>
            <person name="Wen M."/>
            <person name="Mejri S."/>
            <person name="Dirks R."/>
            <person name="Jansen H."/>
            <person name="Henkel C."/>
            <person name="Chen W.J."/>
            <person name="Zahm M."/>
            <person name="Cabau C."/>
            <person name="Klopp C."/>
            <person name="Thompson A.W."/>
            <person name="Robinson-Rechavi M."/>
            <person name="Braasch I."/>
            <person name="Lecointre G."/>
            <person name="Bobe J."/>
            <person name="Postlethwait J.H."/>
            <person name="Berthelot C."/>
            <person name="Roest Crollius H."/>
            <person name="Guiguen Y."/>
        </authorList>
    </citation>
    <scope>NUCLEOTIDE SEQUENCE</scope>
    <source>
        <strain evidence="3">NC1722</strain>
    </source>
</reference>
<feature type="region of interest" description="Disordered" evidence="1">
    <location>
        <begin position="1"/>
        <end position="85"/>
    </location>
</feature>
<dbReference type="AlphaFoldDB" id="A0AAD7T685"/>
<dbReference type="PANTHER" id="PTHR46599:SF6">
    <property type="entry name" value="DUAL SPECIFICITY PHOSPHATASE 26"/>
    <property type="match status" value="1"/>
</dbReference>
<feature type="compositionally biased region" description="Polar residues" evidence="1">
    <location>
        <begin position="496"/>
        <end position="505"/>
    </location>
</feature>
<accession>A0AAD7T685</accession>
<dbReference type="Pfam" id="PF13843">
    <property type="entry name" value="DDE_Tnp_1_7"/>
    <property type="match status" value="1"/>
</dbReference>
<gene>
    <name evidence="3" type="ORF">AAFF_G00007980</name>
</gene>
<dbReference type="PANTHER" id="PTHR46599">
    <property type="entry name" value="PIGGYBAC TRANSPOSABLE ELEMENT-DERIVED PROTEIN 4"/>
    <property type="match status" value="1"/>
</dbReference>
<dbReference type="InterPro" id="IPR029526">
    <property type="entry name" value="PGBD"/>
</dbReference>
<evidence type="ECO:0000313" key="3">
    <source>
        <dbReference type="EMBL" id="KAJ8415100.1"/>
    </source>
</evidence>
<feature type="region of interest" description="Disordered" evidence="1">
    <location>
        <begin position="496"/>
        <end position="519"/>
    </location>
</feature>
<proteinExistence type="predicted"/>
<evidence type="ECO:0000259" key="2">
    <source>
        <dbReference type="Pfam" id="PF13843"/>
    </source>
</evidence>
<keyword evidence="4" id="KW-1185">Reference proteome</keyword>
<evidence type="ECO:0000256" key="1">
    <source>
        <dbReference type="SAM" id="MobiDB-lite"/>
    </source>
</evidence>
<sequence length="519" mass="59195">MAANISNRKRRFTTKQAEELITQQRADADDACSSDSHSTEESDSDDSDVDFSPESSSDHDSSMEVDEDPEPEGTAGSEWKAKNGQVWSASHQETLRYFPATCRRPGPTRYAITRISDVTSALELFITKEIIQVVVDMTNLQGFRTVTNWKKTDSTEIQAFIGLVILAGVFRSRNEAVLSLWNEHTGRPMFRATMSRKRFETLCTKLRFDDRLSRPARLRENKLAAILKLWEMWEGRLGLLFNPGQDICVDEQLVPFRGRCRFRQYIPNKPAKYGIKIWVACDVATSYAWKMQVYTGKEEGARPEVNQGRRVVLELTEELQGYGHTVTCDNFFTSYALAEDLLKRKMALVGTIRRNKAELPPILLQTRERATLSSVFAFTKTHAAVSYVPKRGRNVLLLSTKHREPSVSEAEHQKPAIILDYNSCKGGVDNLDKVVGTYSCRRKSNRWPLTLFYNILDVSAYNAFVLWVAVDPSWNQTKNQQQQARHEEAMRVQIQSVEEGSTPRQWRSKSRTRNSSGLN</sequence>
<feature type="compositionally biased region" description="Acidic residues" evidence="1">
    <location>
        <begin position="41"/>
        <end position="51"/>
    </location>
</feature>
<evidence type="ECO:0000313" key="4">
    <source>
        <dbReference type="Proteomes" id="UP001221898"/>
    </source>
</evidence>
<protein>
    <recommendedName>
        <fullName evidence="2">PiggyBac transposable element-derived protein domain-containing protein</fullName>
    </recommendedName>
</protein>
<organism evidence="3 4">
    <name type="scientific">Aldrovandia affinis</name>
    <dbReference type="NCBI Taxonomy" id="143900"/>
    <lineage>
        <taxon>Eukaryota</taxon>
        <taxon>Metazoa</taxon>
        <taxon>Chordata</taxon>
        <taxon>Craniata</taxon>
        <taxon>Vertebrata</taxon>
        <taxon>Euteleostomi</taxon>
        <taxon>Actinopterygii</taxon>
        <taxon>Neopterygii</taxon>
        <taxon>Teleostei</taxon>
        <taxon>Notacanthiformes</taxon>
        <taxon>Halosauridae</taxon>
        <taxon>Aldrovandia</taxon>
    </lineage>
</organism>
<dbReference type="EMBL" id="JAINUG010000010">
    <property type="protein sequence ID" value="KAJ8415100.1"/>
    <property type="molecule type" value="Genomic_DNA"/>
</dbReference>
<name>A0AAD7T685_9TELE</name>
<comment type="caution">
    <text evidence="3">The sequence shown here is derived from an EMBL/GenBank/DDBJ whole genome shotgun (WGS) entry which is preliminary data.</text>
</comment>
<dbReference type="Proteomes" id="UP001221898">
    <property type="component" value="Unassembled WGS sequence"/>
</dbReference>
<feature type="domain" description="PiggyBac transposable element-derived protein" evidence="2">
    <location>
        <begin position="122"/>
        <end position="464"/>
    </location>
</feature>